<keyword evidence="2" id="KW-0472">Membrane</keyword>
<dbReference type="OrthoDB" id="2440957at2759"/>
<keyword evidence="2" id="KW-0812">Transmembrane</keyword>
<accession>A0A9N9AV61</accession>
<feature type="signal peptide" evidence="3">
    <location>
        <begin position="1"/>
        <end position="22"/>
    </location>
</feature>
<dbReference type="AlphaFoldDB" id="A0A9N9AV61"/>
<proteinExistence type="predicted"/>
<organism evidence="4 5">
    <name type="scientific">Cetraspora pellucida</name>
    <dbReference type="NCBI Taxonomy" id="1433469"/>
    <lineage>
        <taxon>Eukaryota</taxon>
        <taxon>Fungi</taxon>
        <taxon>Fungi incertae sedis</taxon>
        <taxon>Mucoromycota</taxon>
        <taxon>Glomeromycotina</taxon>
        <taxon>Glomeromycetes</taxon>
        <taxon>Diversisporales</taxon>
        <taxon>Gigasporaceae</taxon>
        <taxon>Cetraspora</taxon>
    </lineage>
</organism>
<feature type="transmembrane region" description="Helical" evidence="2">
    <location>
        <begin position="173"/>
        <end position="194"/>
    </location>
</feature>
<evidence type="ECO:0000313" key="4">
    <source>
        <dbReference type="EMBL" id="CAG8543809.1"/>
    </source>
</evidence>
<dbReference type="CDD" id="cd12087">
    <property type="entry name" value="TM_EGFR-like"/>
    <property type="match status" value="1"/>
</dbReference>
<keyword evidence="3" id="KW-0732">Signal</keyword>
<feature type="compositionally biased region" description="Low complexity" evidence="1">
    <location>
        <begin position="110"/>
        <end position="150"/>
    </location>
</feature>
<name>A0A9N9AV61_9GLOM</name>
<feature type="region of interest" description="Disordered" evidence="1">
    <location>
        <begin position="69"/>
        <end position="167"/>
    </location>
</feature>
<dbReference type="Proteomes" id="UP000789759">
    <property type="component" value="Unassembled WGS sequence"/>
</dbReference>
<gene>
    <name evidence="4" type="ORF">CPELLU_LOCUS4422</name>
</gene>
<feature type="chain" id="PRO_5040217354" evidence="3">
    <location>
        <begin position="23"/>
        <end position="242"/>
    </location>
</feature>
<dbReference type="EMBL" id="CAJVQA010002333">
    <property type="protein sequence ID" value="CAG8543809.1"/>
    <property type="molecule type" value="Genomic_DNA"/>
</dbReference>
<sequence>MKNLKKILLCLLISLNSTIIYCSPSSNKCVDLIKDCEKRCKIKILSPICDPNTFTVNCPCDNIPNLNLRNTPQQSSLPSQPTPPVGPTGPSNENGTITPGTAGIGGTAGNAGLPGQPGKPGTNGNNGNNNPGDSYNPPDTSTSNSMSTSPISPPNPSTTNTSGQSDDRSGVKIAAGIVGSIISLLIAAGIIIYYRRKREKSKENSTELSITINDESDMISNVATAAKSADDNNIEIQVRQSV</sequence>
<keyword evidence="2" id="KW-1133">Transmembrane helix</keyword>
<evidence type="ECO:0000256" key="1">
    <source>
        <dbReference type="SAM" id="MobiDB-lite"/>
    </source>
</evidence>
<keyword evidence="5" id="KW-1185">Reference proteome</keyword>
<evidence type="ECO:0000313" key="5">
    <source>
        <dbReference type="Proteomes" id="UP000789759"/>
    </source>
</evidence>
<evidence type="ECO:0000256" key="3">
    <source>
        <dbReference type="SAM" id="SignalP"/>
    </source>
</evidence>
<protein>
    <submittedName>
        <fullName evidence="4">7885_t:CDS:1</fullName>
    </submittedName>
</protein>
<reference evidence="4" key="1">
    <citation type="submission" date="2021-06" db="EMBL/GenBank/DDBJ databases">
        <authorList>
            <person name="Kallberg Y."/>
            <person name="Tangrot J."/>
            <person name="Rosling A."/>
        </authorList>
    </citation>
    <scope>NUCLEOTIDE SEQUENCE</scope>
    <source>
        <strain evidence="4">FL966</strain>
    </source>
</reference>
<comment type="caution">
    <text evidence="4">The sequence shown here is derived from an EMBL/GenBank/DDBJ whole genome shotgun (WGS) entry which is preliminary data.</text>
</comment>
<evidence type="ECO:0000256" key="2">
    <source>
        <dbReference type="SAM" id="Phobius"/>
    </source>
</evidence>